<protein>
    <recommendedName>
        <fullName evidence="1">Metallo-beta-lactamase domain-containing protein</fullName>
    </recommendedName>
</protein>
<evidence type="ECO:0000313" key="2">
    <source>
        <dbReference type="EMBL" id="MBE1508724.1"/>
    </source>
</evidence>
<keyword evidence="3" id="KW-1185">Reference proteome</keyword>
<dbReference type="InterPro" id="IPR001279">
    <property type="entry name" value="Metallo-B-lactamas"/>
</dbReference>
<dbReference type="PANTHER" id="PTHR36839:SF1">
    <property type="entry name" value="METALLO-BETA-LACTAMASE FAMILY PROTEIN (AFU_ORTHOLOGUE AFUA_5G12770)"/>
    <property type="match status" value="1"/>
</dbReference>
<dbReference type="SMART" id="SM00849">
    <property type="entry name" value="Lactamase_B"/>
    <property type="match status" value="1"/>
</dbReference>
<dbReference type="RefSeq" id="WP_192732270.1">
    <property type="nucleotide sequence ID" value="NZ_BAAAVL010000011.1"/>
</dbReference>
<organism evidence="2 3">
    <name type="scientific">Rhizobium viscosum</name>
    <name type="common">Arthrobacter viscosus</name>
    <dbReference type="NCBI Taxonomy" id="1673"/>
    <lineage>
        <taxon>Bacteria</taxon>
        <taxon>Pseudomonadati</taxon>
        <taxon>Pseudomonadota</taxon>
        <taxon>Alphaproteobacteria</taxon>
        <taxon>Hyphomicrobiales</taxon>
        <taxon>Rhizobiaceae</taxon>
        <taxon>Rhizobium/Agrobacterium group</taxon>
        <taxon>Rhizobium</taxon>
    </lineage>
</organism>
<dbReference type="SUPFAM" id="SSF56281">
    <property type="entry name" value="Metallo-hydrolase/oxidoreductase"/>
    <property type="match status" value="1"/>
</dbReference>
<gene>
    <name evidence="2" type="ORF">H4W29_005969</name>
</gene>
<accession>A0ABR9IZV1</accession>
<sequence length="274" mass="30102">MTYHICTACGTQFGESAEPPSACPVCEDDRQFVPPSGQAWTNMADLSSTHKVQWIEEAKGLHSLQLSPEFGIGQRAFLIEGPDGNILWDCLSLLDETSRKTVAALGGLAAIAVSHPHFYASMIEWSEAFGDVPVYVHADDGEWVQRSGPALSPWTSEILGLKQATLIRCGGHFAGSSVLYCPWLEDGRGALFTGDTMQVTLDRRYVSFMRSFPNLIPLNARTVKGMGEAVRPYRFEAIYGGFSGRTIKHDGSRVVERSVARYIAAIEDHSTRQD</sequence>
<dbReference type="Gene3D" id="3.60.15.10">
    <property type="entry name" value="Ribonuclease Z/Hydroxyacylglutathione hydrolase-like"/>
    <property type="match status" value="1"/>
</dbReference>
<proteinExistence type="predicted"/>
<comment type="caution">
    <text evidence="2">The sequence shown here is derived from an EMBL/GenBank/DDBJ whole genome shotgun (WGS) entry which is preliminary data.</text>
</comment>
<dbReference type="InterPro" id="IPR036866">
    <property type="entry name" value="RibonucZ/Hydroxyglut_hydro"/>
</dbReference>
<dbReference type="EMBL" id="JADBEC010000002">
    <property type="protein sequence ID" value="MBE1508724.1"/>
    <property type="molecule type" value="Genomic_DNA"/>
</dbReference>
<feature type="domain" description="Metallo-beta-lactamase" evidence="1">
    <location>
        <begin position="73"/>
        <end position="242"/>
    </location>
</feature>
<dbReference type="Proteomes" id="UP000620262">
    <property type="component" value="Unassembled WGS sequence"/>
</dbReference>
<reference evidence="2 3" key="1">
    <citation type="submission" date="2020-10" db="EMBL/GenBank/DDBJ databases">
        <title>Sequencing the genomes of 1000 actinobacteria strains.</title>
        <authorList>
            <person name="Klenk H.-P."/>
        </authorList>
    </citation>
    <scope>NUCLEOTIDE SEQUENCE [LARGE SCALE GENOMIC DNA]</scope>
    <source>
        <strain evidence="2 3">DSM 7307</strain>
    </source>
</reference>
<evidence type="ECO:0000313" key="3">
    <source>
        <dbReference type="Proteomes" id="UP000620262"/>
    </source>
</evidence>
<dbReference type="PANTHER" id="PTHR36839">
    <property type="entry name" value="METALLO-BETA-LACTAMASE FAMILY PROTEIN (AFU_ORTHOLOGUE AFUA_5G12770)"/>
    <property type="match status" value="1"/>
</dbReference>
<evidence type="ECO:0000259" key="1">
    <source>
        <dbReference type="SMART" id="SM00849"/>
    </source>
</evidence>
<name>A0ABR9IZV1_RHIVS</name>